<gene>
    <name evidence="1" type="ORF">BpHYR1_032230</name>
</gene>
<dbReference type="Proteomes" id="UP000276133">
    <property type="component" value="Unassembled WGS sequence"/>
</dbReference>
<comment type="caution">
    <text evidence="1">The sequence shown here is derived from an EMBL/GenBank/DDBJ whole genome shotgun (WGS) entry which is preliminary data.</text>
</comment>
<dbReference type="EMBL" id="REGN01000063">
    <property type="protein sequence ID" value="RNA44699.1"/>
    <property type="molecule type" value="Genomic_DNA"/>
</dbReference>
<accession>A0A3M7T9N6</accession>
<organism evidence="1 2">
    <name type="scientific">Brachionus plicatilis</name>
    <name type="common">Marine rotifer</name>
    <name type="synonym">Brachionus muelleri</name>
    <dbReference type="NCBI Taxonomy" id="10195"/>
    <lineage>
        <taxon>Eukaryota</taxon>
        <taxon>Metazoa</taxon>
        <taxon>Spiralia</taxon>
        <taxon>Gnathifera</taxon>
        <taxon>Rotifera</taxon>
        <taxon>Eurotatoria</taxon>
        <taxon>Monogononta</taxon>
        <taxon>Pseudotrocha</taxon>
        <taxon>Ploima</taxon>
        <taxon>Brachionidae</taxon>
        <taxon>Brachionus</taxon>
    </lineage>
</organism>
<keyword evidence="2" id="KW-1185">Reference proteome</keyword>
<dbReference type="AlphaFoldDB" id="A0A3M7T9N6"/>
<protein>
    <submittedName>
        <fullName evidence="1">Uncharacterized protein</fullName>
    </submittedName>
</protein>
<reference evidence="1 2" key="1">
    <citation type="journal article" date="2018" name="Sci. Rep.">
        <title>Genomic signatures of local adaptation to the degree of environmental predictability in rotifers.</title>
        <authorList>
            <person name="Franch-Gras L."/>
            <person name="Hahn C."/>
            <person name="Garcia-Roger E.M."/>
            <person name="Carmona M.J."/>
            <person name="Serra M."/>
            <person name="Gomez A."/>
        </authorList>
    </citation>
    <scope>NUCLEOTIDE SEQUENCE [LARGE SCALE GENOMIC DNA]</scope>
    <source>
        <strain evidence="1">HYR1</strain>
    </source>
</reference>
<evidence type="ECO:0000313" key="2">
    <source>
        <dbReference type="Proteomes" id="UP000276133"/>
    </source>
</evidence>
<evidence type="ECO:0000313" key="1">
    <source>
        <dbReference type="EMBL" id="RNA44699.1"/>
    </source>
</evidence>
<proteinExistence type="predicted"/>
<sequence length="194" mass="21053">MVQQKPGAHKTLISLLGGHSTIHDAFQTVQHIEQIKEEEDVTAAQRFEEHSFGQPGVHGPSLSASVLTAGVQVVGTRFAGDQTSACGDVVEQALALDEAETTLTLVGHIGERMVAIVLSDEASAAQVQLRLVQIVGRLLRKQRKSLSFRCEKWTATGPVSAPLVFIRGVLEEDEHDELDMALEQCDFLHMSSSD</sequence>
<name>A0A3M7T9N6_BRAPC</name>